<evidence type="ECO:0000259" key="2">
    <source>
        <dbReference type="Pfam" id="PF01458"/>
    </source>
</evidence>
<evidence type="ECO:0000256" key="1">
    <source>
        <dbReference type="ARBA" id="ARBA00043967"/>
    </source>
</evidence>
<dbReference type="PANTHER" id="PTHR43575">
    <property type="entry name" value="PROTEIN ABCI7, CHLOROPLASTIC"/>
    <property type="match status" value="1"/>
</dbReference>
<organism evidence="4 5">
    <name type="scientific">Rhodospira trueperi</name>
    <dbReference type="NCBI Taxonomy" id="69960"/>
    <lineage>
        <taxon>Bacteria</taxon>
        <taxon>Pseudomonadati</taxon>
        <taxon>Pseudomonadota</taxon>
        <taxon>Alphaproteobacteria</taxon>
        <taxon>Rhodospirillales</taxon>
        <taxon>Rhodospirillaceae</taxon>
        <taxon>Rhodospira</taxon>
    </lineage>
</organism>
<dbReference type="Pfam" id="PF19295">
    <property type="entry name" value="SufBD_N"/>
    <property type="match status" value="1"/>
</dbReference>
<dbReference type="InterPro" id="IPR000825">
    <property type="entry name" value="SUF_FeS_clus_asmbl_SufBD_core"/>
</dbReference>
<evidence type="ECO:0000313" key="5">
    <source>
        <dbReference type="Proteomes" id="UP000199412"/>
    </source>
</evidence>
<dbReference type="NCBIfam" id="TIGR01981">
    <property type="entry name" value="sufD"/>
    <property type="match status" value="1"/>
</dbReference>
<dbReference type="SUPFAM" id="SSF101960">
    <property type="entry name" value="Stabilizer of iron transporter SufD"/>
    <property type="match status" value="1"/>
</dbReference>
<dbReference type="InterPro" id="IPR011542">
    <property type="entry name" value="SUF_FeS_clus_asmbl_SufD"/>
</dbReference>
<evidence type="ECO:0000313" key="4">
    <source>
        <dbReference type="EMBL" id="SDD67907.1"/>
    </source>
</evidence>
<keyword evidence="5" id="KW-1185">Reference proteome</keyword>
<gene>
    <name evidence="4" type="ORF">SAMN05421720_101232</name>
</gene>
<sequence length="439" mass="46960">MSATLTDVLPLAPDEQALGRDEPGWLADLRRAGLSVYRARGLPTVKVEAWKYTSLSGLTKIPYVLDDGGVALSEGGDRDALALDDAWTVTLVNGRPVGVPDELPDSVRVDHLSRLLEDEPETLEPHLGRIADLADAPMGSLNAAHMTEGLVILVDDGVVLDRPIHVVSVTEAADGARHMHPRHFVVLGEAADVTLVESRVCAPGADATLSNAVQEIRLGERARLRHLRLVASGEEAVDLDLTEAEVGAEAAYEAFTLTLGGRLVRNETRARLRGSGAAARLRGAYGVCCGQHVDTTLVVDHAVPDTTSDQLYKGVVDAQGRAVFQGKIIVRRDAQRSDGGQLHKALLLAPDAEVDTKPELEIYADDVKCGHGATVGDLDRDQVFYLMARGIPEAEARALLVEAFLDDVVGAVPDGPLRAAFLGAVRRWQAGRHAATWEA</sequence>
<dbReference type="Pfam" id="PF01458">
    <property type="entry name" value="SUFBD_core"/>
    <property type="match status" value="1"/>
</dbReference>
<protein>
    <submittedName>
        <fullName evidence="4">Fe-S cluster assembly protein SufD</fullName>
    </submittedName>
</protein>
<reference evidence="4 5" key="1">
    <citation type="submission" date="2016-10" db="EMBL/GenBank/DDBJ databases">
        <authorList>
            <person name="de Groot N.N."/>
        </authorList>
    </citation>
    <scope>NUCLEOTIDE SEQUENCE [LARGE SCALE GENOMIC DNA]</scope>
    <source>
        <strain evidence="4 5">ATCC 700224</strain>
    </source>
</reference>
<dbReference type="InterPro" id="IPR045595">
    <property type="entry name" value="SufBD_N"/>
</dbReference>
<dbReference type="PANTHER" id="PTHR43575:SF1">
    <property type="entry name" value="PROTEIN ABCI7, CHLOROPLASTIC"/>
    <property type="match status" value="1"/>
</dbReference>
<dbReference type="Proteomes" id="UP000199412">
    <property type="component" value="Unassembled WGS sequence"/>
</dbReference>
<feature type="domain" description="SUF system FeS cluster assembly SufBD core" evidence="2">
    <location>
        <begin position="177"/>
        <end position="404"/>
    </location>
</feature>
<comment type="similarity">
    <text evidence="1">Belongs to the iron-sulfur cluster assembly SufBD family.</text>
</comment>
<dbReference type="AlphaFoldDB" id="A0A1G6WRT0"/>
<feature type="domain" description="SUF system FeS cluster assembly SufBD N-terminal" evidence="3">
    <location>
        <begin position="19"/>
        <end position="166"/>
    </location>
</feature>
<dbReference type="InterPro" id="IPR037284">
    <property type="entry name" value="SUF_FeS_clus_asmbl_SufBD_sf"/>
</dbReference>
<accession>A0A1G6WRT0</accession>
<dbReference type="STRING" id="69960.SAMN05421720_101232"/>
<dbReference type="OrthoDB" id="9768262at2"/>
<name>A0A1G6WRT0_9PROT</name>
<evidence type="ECO:0000259" key="3">
    <source>
        <dbReference type="Pfam" id="PF19295"/>
    </source>
</evidence>
<dbReference type="RefSeq" id="WP_092780837.1">
    <property type="nucleotide sequence ID" value="NZ_FNAP01000001.1"/>
</dbReference>
<proteinExistence type="inferred from homology"/>
<dbReference type="InterPro" id="IPR055346">
    <property type="entry name" value="Fe-S_cluster_assembly_SufBD"/>
</dbReference>
<dbReference type="EMBL" id="FNAP01000001">
    <property type="protein sequence ID" value="SDD67907.1"/>
    <property type="molecule type" value="Genomic_DNA"/>
</dbReference>
<dbReference type="GO" id="GO:0016226">
    <property type="term" value="P:iron-sulfur cluster assembly"/>
    <property type="evidence" value="ECO:0007669"/>
    <property type="project" value="InterPro"/>
</dbReference>